<dbReference type="EMBL" id="CP081303">
    <property type="protein sequence ID" value="QZE14654.1"/>
    <property type="molecule type" value="Genomic_DNA"/>
</dbReference>
<keyword evidence="2" id="KW-1185">Reference proteome</keyword>
<keyword evidence="1" id="KW-0675">Receptor</keyword>
<reference evidence="1" key="1">
    <citation type="submission" date="2021-08" db="EMBL/GenBank/DDBJ databases">
        <title>Novel anaerobic bacterium isolated from sea squirt in East Sea, Republic of Korea.</title>
        <authorList>
            <person name="Nguyen T.H."/>
            <person name="Li Z."/>
            <person name="Lee Y.-J."/>
            <person name="Ko J."/>
            <person name="Kim S.-G."/>
        </authorList>
    </citation>
    <scope>NUCLEOTIDE SEQUENCE</scope>
    <source>
        <strain evidence="1">KCTC 25031</strain>
    </source>
</reference>
<name>A0AC61NG90_9BACT</name>
<evidence type="ECO:0000313" key="1">
    <source>
        <dbReference type="EMBL" id="QZE14654.1"/>
    </source>
</evidence>
<organism evidence="1 2">
    <name type="scientific">Halosquirtibacter laminarini</name>
    <dbReference type="NCBI Taxonomy" id="3374600"/>
    <lineage>
        <taxon>Bacteria</taxon>
        <taxon>Pseudomonadati</taxon>
        <taxon>Bacteroidota</taxon>
        <taxon>Bacteroidia</taxon>
        <taxon>Marinilabiliales</taxon>
        <taxon>Prolixibacteraceae</taxon>
        <taxon>Halosquirtibacter</taxon>
    </lineage>
</organism>
<gene>
    <name evidence="1" type="ORF">K4L44_01925</name>
</gene>
<proteinExistence type="predicted"/>
<evidence type="ECO:0000313" key="2">
    <source>
        <dbReference type="Proteomes" id="UP000826212"/>
    </source>
</evidence>
<sequence>MKIFKLSYIGLLLCMLCSFVGFAQKGLVKGVVKDDQGLPLPGVTVVLEGTTTGTITNYDGMYSLKTKKNGKLVFSFIGYKSVTEPIKGRSKIDVELENDIQQIGEVVAVGYGTKSIKDVTSSIATVKAEELAKAPVANFDQALAGRMSGVQVSASDGTPGKGMQIVIRGGNSVTGDNTPLYVVDGIAMESFDPGSLSTNDIESMSILKDAAASAIYGSRAANGVFLITTKGGKVGPTRISVNVNGGVQWIPRRMDVLDPYHFVTLQEEVAYELGGTYIDNFKEHWVSPELYKDSKGTNWQDEIFRTSFIKNANVSLSGGNKSTRHYASVNFVDQEGTMINTGYQKINSQLRLNHTFSNKAKFGLNFNYNHTDQKGETISGNNRNSIIMDALTFRPVNPVIDDGLEEGIDLDDRNNLRFNPVKNLTNTDRSYQIDALRINGDFSFDLAKGLVFKTTAGFNVDTRKLSKSYGYDTYQGRRGVNGINSYIESRRKYVLTNTNTLNYNKRVGNSKWNLLLGEEASSIVSDYVRAAGANMPIDDLGADNLGMGTTFPAPKSSKTGNTMLSYFSRVNYSYKEKWLLSATFRADGSSRFTGDNKWGYFPSASVGYRMIQEPFMQSQDFISNLKLRATWGQNGNNKIGDFSAYNLMNATTSSGYMFEDLYHKGLVYTNLQSEDIRWETTTQLNFAIDLGFADERIKTTLEWYRKNTTDLLLNADMAPSTGFDKTYKNVGEIQNQGMELAINTINVKTRNFEWRTDFNISYNRNKCISLNDGQTELLTNPDWSFKYSEYQYITRVGESVGQFYGLKSDGVYTVNDFNMVDGAYVLKDGIPNNGAKVAPGSTKLVDVNKDGTINNKDRVVIGNAQPDYFGGISNNFRYKNFDFSFFFQWSVGNEILNANRVVLEIPETKTNYNYLSSVAGRYSYTNPDANTDINIIRNGNVYGKPTNGNFVSDRFIEDGSFLRLKTVQVGYQFSKKMAKKMHLSKARLYASGQNLYTWTNYSGFDPEVSVGKNGALTPGLDYSAYPTSATFTVGLEIGF</sequence>
<protein>
    <submittedName>
        <fullName evidence="1">TonB-dependent receptor</fullName>
    </submittedName>
</protein>
<dbReference type="Proteomes" id="UP000826212">
    <property type="component" value="Chromosome"/>
</dbReference>
<accession>A0AC61NG90</accession>